<dbReference type="PANTHER" id="PTHR20920:SF5">
    <property type="entry name" value="SMB DOMAIN-CONTAINING PROTEIN"/>
    <property type="match status" value="1"/>
</dbReference>
<dbReference type="InterPro" id="IPR056801">
    <property type="entry name" value="SBSPON_C"/>
</dbReference>
<dbReference type="Proteomes" id="UP000037510">
    <property type="component" value="Unassembled WGS sequence"/>
</dbReference>
<keyword evidence="3" id="KW-1185">Reference proteome</keyword>
<organism evidence="2 3">
    <name type="scientific">Operophtera brumata</name>
    <name type="common">Winter moth</name>
    <name type="synonym">Phalaena brumata</name>
    <dbReference type="NCBI Taxonomy" id="104452"/>
    <lineage>
        <taxon>Eukaryota</taxon>
        <taxon>Metazoa</taxon>
        <taxon>Ecdysozoa</taxon>
        <taxon>Arthropoda</taxon>
        <taxon>Hexapoda</taxon>
        <taxon>Insecta</taxon>
        <taxon>Pterygota</taxon>
        <taxon>Neoptera</taxon>
        <taxon>Endopterygota</taxon>
        <taxon>Lepidoptera</taxon>
        <taxon>Glossata</taxon>
        <taxon>Ditrysia</taxon>
        <taxon>Geometroidea</taxon>
        <taxon>Geometridae</taxon>
        <taxon>Larentiinae</taxon>
        <taxon>Operophtera</taxon>
    </lineage>
</organism>
<sequence length="170" mass="19093">MARSRRVVQAAAHGGKRCPSLVQRRACQEHLGCDADKETAMLLPGGLSVSRHSNETVDIRKNLRLRNPDDPESNSHREYCAQFEVTKVSKACHTDSDYKALREGANVCVKCETAALRRDLKWRCSGHGVAGHTTRFYALVAPHCHGKWVRSQETPDKRSDCCMKPDFIFV</sequence>
<feature type="domain" description="SBSPON-like C-terminal" evidence="1">
    <location>
        <begin position="72"/>
        <end position="158"/>
    </location>
</feature>
<evidence type="ECO:0000259" key="1">
    <source>
        <dbReference type="Pfam" id="PF25031"/>
    </source>
</evidence>
<dbReference type="AlphaFoldDB" id="A0A0L7KW67"/>
<feature type="non-terminal residue" evidence="2">
    <location>
        <position position="170"/>
    </location>
</feature>
<dbReference type="Pfam" id="PF25031">
    <property type="entry name" value="SBSPON_C"/>
    <property type="match status" value="1"/>
</dbReference>
<gene>
    <name evidence="2" type="ORF">OBRU01_20312</name>
</gene>
<accession>A0A0L7KW67</accession>
<feature type="non-terminal residue" evidence="2">
    <location>
        <position position="1"/>
    </location>
</feature>
<proteinExistence type="predicted"/>
<dbReference type="STRING" id="104452.A0A0L7KW67"/>
<evidence type="ECO:0000313" key="2">
    <source>
        <dbReference type="EMBL" id="KOB67365.1"/>
    </source>
</evidence>
<reference evidence="2 3" key="1">
    <citation type="journal article" date="2015" name="Genome Biol. Evol.">
        <title>The genome of winter moth (Operophtera brumata) provides a genomic perspective on sexual dimorphism and phenology.</title>
        <authorList>
            <person name="Derks M.F."/>
            <person name="Smit S."/>
            <person name="Salis L."/>
            <person name="Schijlen E."/>
            <person name="Bossers A."/>
            <person name="Mateman C."/>
            <person name="Pijl A.S."/>
            <person name="de Ridder D."/>
            <person name="Groenen M.A."/>
            <person name="Visser M.E."/>
            <person name="Megens H.J."/>
        </authorList>
    </citation>
    <scope>NUCLEOTIDE SEQUENCE [LARGE SCALE GENOMIC DNA]</scope>
    <source>
        <strain evidence="2">WM2013NL</strain>
        <tissue evidence="2">Head and thorax</tissue>
    </source>
</reference>
<protein>
    <recommendedName>
        <fullName evidence="1">SBSPON-like C-terminal domain-containing protein</fullName>
    </recommendedName>
</protein>
<dbReference type="EMBL" id="JTDY01005108">
    <property type="protein sequence ID" value="KOB67365.1"/>
    <property type="molecule type" value="Genomic_DNA"/>
</dbReference>
<evidence type="ECO:0000313" key="3">
    <source>
        <dbReference type="Proteomes" id="UP000037510"/>
    </source>
</evidence>
<name>A0A0L7KW67_OPEBR</name>
<dbReference type="PANTHER" id="PTHR20920">
    <property type="entry name" value="RPE-SPONDIN"/>
    <property type="match status" value="1"/>
</dbReference>
<dbReference type="InterPro" id="IPR039942">
    <property type="entry name" value="SBSPO"/>
</dbReference>
<comment type="caution">
    <text evidence="2">The sequence shown here is derived from an EMBL/GenBank/DDBJ whole genome shotgun (WGS) entry which is preliminary data.</text>
</comment>